<dbReference type="EMBL" id="CCAG010020168">
    <property type="status" value="NOT_ANNOTATED_CDS"/>
    <property type="molecule type" value="Genomic_DNA"/>
</dbReference>
<dbReference type="VEuPathDB" id="VectorBase:GMOY005984"/>
<feature type="region of interest" description="Disordered" evidence="1">
    <location>
        <begin position="261"/>
        <end position="292"/>
    </location>
</feature>
<protein>
    <recommendedName>
        <fullName evidence="4">Coiled-coil domain-containing protein 137</fullName>
    </recommendedName>
</protein>
<feature type="compositionally biased region" description="Basic residues" evidence="1">
    <location>
        <begin position="1"/>
        <end position="14"/>
    </location>
</feature>
<dbReference type="EnsemblMetazoa" id="GMOY005984-RA">
    <property type="protein sequence ID" value="GMOY005984-PA"/>
    <property type="gene ID" value="GMOY005984"/>
</dbReference>
<dbReference type="EnsemblMetazoa" id="GMOY005984-RB">
    <property type="protein sequence ID" value="GMOY005984-PB"/>
    <property type="gene ID" value="GMOY005984"/>
</dbReference>
<reference evidence="2" key="2">
    <citation type="submission" date="2020-05" db="UniProtKB">
        <authorList>
            <consortium name="EnsemblMetazoa"/>
        </authorList>
    </citation>
    <scope>IDENTIFICATION</scope>
    <source>
        <strain evidence="2">Yale</strain>
    </source>
</reference>
<sequence length="318" mass="36859">MARKRKIPVRKHHGIRDPLKQMEEKEKRLKNVVNNPPEKGNDQKPSYKFSQFKKLSDDAKAGKKFKRTYRGVEDKPSGSTKHKEINKFKNIKQLPGEDDADYLRRVNRMTSESLKEAQYEAKYGVRVIRNTKTGEIAIEKKPPNEIDELLKQKQKKHVRDGRINKKFSMRNRKIFDPEVVKKLVKQALQENEEEKIRDVQEYKKDIVKFGEVVHAPPTISALPRKAQKNMTVPRPGSKNNLLLKQILNGHEVNLAGKNVSSKSTGIFQQKSESSKHQLKGRRRDLPATTRNMLESEQQRMICLYRDLKKSKASKPCGN</sequence>
<proteinExistence type="predicted"/>
<dbReference type="STRING" id="37546.A0A1B0FPY9"/>
<organism evidence="2 3">
    <name type="scientific">Glossina morsitans morsitans</name>
    <name type="common">Savannah tsetse fly</name>
    <dbReference type="NCBI Taxonomy" id="37546"/>
    <lineage>
        <taxon>Eukaryota</taxon>
        <taxon>Metazoa</taxon>
        <taxon>Ecdysozoa</taxon>
        <taxon>Arthropoda</taxon>
        <taxon>Hexapoda</taxon>
        <taxon>Insecta</taxon>
        <taxon>Pterygota</taxon>
        <taxon>Neoptera</taxon>
        <taxon>Endopterygota</taxon>
        <taxon>Diptera</taxon>
        <taxon>Brachycera</taxon>
        <taxon>Muscomorpha</taxon>
        <taxon>Hippoboscoidea</taxon>
        <taxon>Glossinidae</taxon>
        <taxon>Glossina</taxon>
    </lineage>
</organism>
<feature type="region of interest" description="Disordered" evidence="1">
    <location>
        <begin position="1"/>
        <end position="82"/>
    </location>
</feature>
<name>A0A1B0FPY9_GLOMM</name>
<dbReference type="InterPro" id="IPR026680">
    <property type="entry name" value="CCDC137"/>
</dbReference>
<evidence type="ECO:0000313" key="2">
    <source>
        <dbReference type="EnsemblMetazoa" id="GMOY005984-PB"/>
    </source>
</evidence>
<feature type="compositionally biased region" description="Basic and acidic residues" evidence="1">
    <location>
        <begin position="70"/>
        <end position="82"/>
    </location>
</feature>
<reference evidence="3" key="1">
    <citation type="submission" date="2014-03" db="EMBL/GenBank/DDBJ databases">
        <title>Genome Sequence of the Tsetse Fly (Glossina morsitans): Vector of African Trypanosomiasis.</title>
        <authorList>
            <consortium name="International Glossina Genome Initiative W.H.O."/>
            <person name="Lawson D."/>
        </authorList>
    </citation>
    <scope>NUCLEOTIDE SEQUENCE [LARGE SCALE GENOMIC DNA]</scope>
    <source>
        <strain evidence="3">Yale</strain>
    </source>
</reference>
<feature type="compositionally biased region" description="Polar residues" evidence="1">
    <location>
        <begin position="261"/>
        <end position="271"/>
    </location>
</feature>
<dbReference type="AlphaFoldDB" id="A0A1B0FPY9"/>
<dbReference type="Proteomes" id="UP000092444">
    <property type="component" value="Unassembled WGS sequence"/>
</dbReference>
<dbReference type="PANTHER" id="PTHR21838:SF2">
    <property type="entry name" value="COILED-COIL DOMAIN-CONTAINING PROTEIN 137"/>
    <property type="match status" value="1"/>
</dbReference>
<keyword evidence="3" id="KW-1185">Reference proteome</keyword>
<evidence type="ECO:0000256" key="1">
    <source>
        <dbReference type="SAM" id="MobiDB-lite"/>
    </source>
</evidence>
<evidence type="ECO:0000313" key="3">
    <source>
        <dbReference type="Proteomes" id="UP000092444"/>
    </source>
</evidence>
<dbReference type="PANTHER" id="PTHR21838">
    <property type="entry name" value="COILED-COIL DOMAIN-CONTAINING PROTEIN 137"/>
    <property type="match status" value="1"/>
</dbReference>
<dbReference type="GO" id="GO:0005634">
    <property type="term" value="C:nucleus"/>
    <property type="evidence" value="ECO:0007669"/>
    <property type="project" value="TreeGrafter"/>
</dbReference>
<accession>A0A1B0FPY9</accession>
<feature type="compositionally biased region" description="Basic and acidic residues" evidence="1">
    <location>
        <begin position="15"/>
        <end position="29"/>
    </location>
</feature>
<evidence type="ECO:0008006" key="4">
    <source>
        <dbReference type="Google" id="ProtNLM"/>
    </source>
</evidence>